<protein>
    <recommendedName>
        <fullName evidence="3">Small ribosomal subunit protein uS2 C-terminal domain-containing protein</fullName>
    </recommendedName>
</protein>
<dbReference type="Gene3D" id="3.40.50.10490">
    <property type="entry name" value="Glucose-6-phosphate isomerase like protein, domain 1"/>
    <property type="match status" value="1"/>
</dbReference>
<evidence type="ECO:0000256" key="1">
    <source>
        <dbReference type="ARBA" id="ARBA00022980"/>
    </source>
</evidence>
<reference evidence="4 5" key="1">
    <citation type="journal article" date="2020" name="Nature">
        <title>Six reference-quality genomes reveal evolution of bat adaptations.</title>
        <authorList>
            <person name="Jebb D."/>
            <person name="Huang Z."/>
            <person name="Pippel M."/>
            <person name="Hughes G.M."/>
            <person name="Lavrichenko K."/>
            <person name="Devanna P."/>
            <person name="Winkler S."/>
            <person name="Jermiin L.S."/>
            <person name="Skirmuntt E.C."/>
            <person name="Katzourakis A."/>
            <person name="Burkitt-Gray L."/>
            <person name="Ray D.A."/>
            <person name="Sullivan K.A.M."/>
            <person name="Roscito J.G."/>
            <person name="Kirilenko B.M."/>
            <person name="Davalos L.M."/>
            <person name="Corthals A.P."/>
            <person name="Power M.L."/>
            <person name="Jones G."/>
            <person name="Ransome R.D."/>
            <person name="Dechmann D.K.N."/>
            <person name="Locatelli A.G."/>
            <person name="Puechmaille S.J."/>
            <person name="Fedrigo O."/>
            <person name="Jarvis E.D."/>
            <person name="Hiller M."/>
            <person name="Vernes S.C."/>
            <person name="Myers E.W."/>
            <person name="Teeling E.C."/>
        </authorList>
    </citation>
    <scope>NUCLEOTIDE SEQUENCE [LARGE SCALE GENOMIC DNA]</scope>
    <source>
        <strain evidence="4">MPipKuh1</strain>
        <tissue evidence="4">Flight muscle</tissue>
    </source>
</reference>
<organism evidence="4 5">
    <name type="scientific">Pipistrellus kuhlii</name>
    <name type="common">Kuhl's pipistrelle</name>
    <dbReference type="NCBI Taxonomy" id="59472"/>
    <lineage>
        <taxon>Eukaryota</taxon>
        <taxon>Metazoa</taxon>
        <taxon>Chordata</taxon>
        <taxon>Craniata</taxon>
        <taxon>Vertebrata</taxon>
        <taxon>Euteleostomi</taxon>
        <taxon>Mammalia</taxon>
        <taxon>Eutheria</taxon>
        <taxon>Laurasiatheria</taxon>
        <taxon>Chiroptera</taxon>
        <taxon>Yangochiroptera</taxon>
        <taxon>Vespertilionidae</taxon>
        <taxon>Pipistrellus</taxon>
    </lineage>
</organism>
<keyword evidence="5" id="KW-1185">Reference proteome</keyword>
<evidence type="ECO:0000313" key="4">
    <source>
        <dbReference type="EMBL" id="KAF6374425.1"/>
    </source>
</evidence>
<gene>
    <name evidence="4" type="ORF">mPipKuh1_009644</name>
</gene>
<evidence type="ECO:0000313" key="5">
    <source>
        <dbReference type="Proteomes" id="UP000558488"/>
    </source>
</evidence>
<accession>A0A7J7ZK62</accession>
<keyword evidence="1" id="KW-0689">Ribosomal protein</keyword>
<evidence type="ECO:0000259" key="3">
    <source>
        <dbReference type="Pfam" id="PF16122"/>
    </source>
</evidence>
<evidence type="ECO:0000256" key="2">
    <source>
        <dbReference type="ARBA" id="ARBA00023274"/>
    </source>
</evidence>
<dbReference type="AlphaFoldDB" id="A0A7J7ZK62"/>
<dbReference type="GO" id="GO:0015935">
    <property type="term" value="C:small ribosomal subunit"/>
    <property type="evidence" value="ECO:0007669"/>
    <property type="project" value="InterPro"/>
</dbReference>
<dbReference type="Proteomes" id="UP000558488">
    <property type="component" value="Unassembled WGS sequence"/>
</dbReference>
<dbReference type="InterPro" id="IPR032281">
    <property type="entry name" value="Ribosomal_uS2_C"/>
</dbReference>
<dbReference type="Pfam" id="PF16122">
    <property type="entry name" value="40S_SA_C"/>
    <property type="match status" value="1"/>
</dbReference>
<sequence>MLAREVLRMRGTISREHLWEVMPDLPFYRDPEEIEKEEQSRLERLWPRRNLRVKGLLLLPCSLLRSLRSQTGLKAQVPSVPSQLFPTEDWRAQPAPEDWSAAPTTQAPEWVGTATEWPKLLFHKVSTEQK</sequence>
<dbReference type="GO" id="GO:0003735">
    <property type="term" value="F:structural constituent of ribosome"/>
    <property type="evidence" value="ECO:0007669"/>
    <property type="project" value="InterPro"/>
</dbReference>
<dbReference type="GO" id="GO:0006412">
    <property type="term" value="P:translation"/>
    <property type="evidence" value="ECO:0007669"/>
    <property type="project" value="InterPro"/>
</dbReference>
<proteinExistence type="predicted"/>
<name>A0A7J7ZK62_PIPKU</name>
<dbReference type="PANTHER" id="PTHR11489">
    <property type="entry name" value="40S RIBOSOMAL PROTEIN SA"/>
    <property type="match status" value="1"/>
</dbReference>
<keyword evidence="2" id="KW-0687">Ribonucleoprotein</keyword>
<dbReference type="InterPro" id="IPR005707">
    <property type="entry name" value="Ribosomal_uS2_euk/arc"/>
</dbReference>
<feature type="domain" description="Small ribosomal subunit protein uS2 C-terminal" evidence="3">
    <location>
        <begin position="27"/>
        <end position="117"/>
    </location>
</feature>
<comment type="caution">
    <text evidence="4">The sequence shown here is derived from an EMBL/GenBank/DDBJ whole genome shotgun (WGS) entry which is preliminary data.</text>
</comment>
<dbReference type="EMBL" id="JACAGB010000003">
    <property type="protein sequence ID" value="KAF6374425.1"/>
    <property type="molecule type" value="Genomic_DNA"/>
</dbReference>